<organism evidence="1 2">
    <name type="scientific">Tritrichomonas foetus</name>
    <dbReference type="NCBI Taxonomy" id="1144522"/>
    <lineage>
        <taxon>Eukaryota</taxon>
        <taxon>Metamonada</taxon>
        <taxon>Parabasalia</taxon>
        <taxon>Tritrichomonadida</taxon>
        <taxon>Tritrichomonadidae</taxon>
        <taxon>Tritrichomonas</taxon>
    </lineage>
</organism>
<gene>
    <name evidence="1" type="ORF">TRFO_11606</name>
</gene>
<evidence type="ECO:0000313" key="1">
    <source>
        <dbReference type="EMBL" id="OHS93623.1"/>
    </source>
</evidence>
<protein>
    <submittedName>
        <fullName evidence="1">Uncharacterized protein</fullName>
    </submittedName>
</protein>
<dbReference type="GeneID" id="94830832"/>
<dbReference type="AlphaFoldDB" id="A0A1J4J636"/>
<evidence type="ECO:0000313" key="2">
    <source>
        <dbReference type="Proteomes" id="UP000179807"/>
    </source>
</evidence>
<name>A0A1J4J636_9EUKA</name>
<accession>A0A1J4J636</accession>
<dbReference type="VEuPathDB" id="TrichDB:TRFO_11606"/>
<comment type="caution">
    <text evidence="1">The sequence shown here is derived from an EMBL/GenBank/DDBJ whole genome shotgun (WGS) entry which is preliminary data.</text>
</comment>
<dbReference type="RefSeq" id="XP_068346760.1">
    <property type="nucleotide sequence ID" value="XM_068496128.1"/>
</dbReference>
<dbReference type="EMBL" id="MLAK01001382">
    <property type="protein sequence ID" value="OHS93623.1"/>
    <property type="molecule type" value="Genomic_DNA"/>
</dbReference>
<keyword evidence="2" id="KW-1185">Reference proteome</keyword>
<proteinExistence type="predicted"/>
<dbReference type="Proteomes" id="UP000179807">
    <property type="component" value="Unassembled WGS sequence"/>
</dbReference>
<sequence length="198" mass="23210">MILLFSLTTLCKALNITEILDGYWNITSYLIDEYGREHYQDRTHYALNLKHSQSNFDLYGFLYTFVDRIQNDDDVSIRLAKNEKYDKSYSLMVSLSEVSPFTEVTLINFTIHHDQIITATGQTLNGIQYSLVISAPFYAELTTYDLNTNRMDMYRMVKAEKKGAFTRWHILPFALTILYTVAKFVFQQQKHEEIHGPY</sequence>
<reference evidence="1" key="1">
    <citation type="submission" date="2016-10" db="EMBL/GenBank/DDBJ databases">
        <authorList>
            <person name="Benchimol M."/>
            <person name="Almeida L.G."/>
            <person name="Vasconcelos A.T."/>
            <person name="Perreira-Neves A."/>
            <person name="Rosa I.A."/>
            <person name="Tasca T."/>
            <person name="Bogo M.R."/>
            <person name="de Souza W."/>
        </authorList>
    </citation>
    <scope>NUCLEOTIDE SEQUENCE [LARGE SCALE GENOMIC DNA]</scope>
    <source>
        <strain evidence="1">K</strain>
    </source>
</reference>